<accession>A0A8H5ZMG2</accession>
<sequence length="250" mass="28260">MSLCMMSSCPRTLGRFRAFANIGIERRGHVSSASSYDQGTKPLLRFPFLSHTGTVGLSLHRRCTGNFENQRQRTNGRVPFLARYGNRPSLHLLMPCCRCWYQRCPGVLFAPSLPLRNRGAEECHGCGEVGLCATVEMQGEMDSGVVALDRQDRTVYQDIWMELRQFRRGGRGMRCITCSINESQPKHPKINMSGGRVREMPSRISMTKLKIRVMEILSRFPLVYMPLSNRPPVADYSSQPSVPSLPQFDA</sequence>
<reference evidence="1" key="1">
    <citation type="submission" date="2019-11" db="EMBL/GenBank/DDBJ databases">
        <title>Bipolaris sorokiniana Genome sequencing.</title>
        <authorList>
            <person name="Wang H."/>
        </authorList>
    </citation>
    <scope>NUCLEOTIDE SEQUENCE</scope>
</reference>
<comment type="caution">
    <text evidence="1">The sequence shown here is derived from an EMBL/GenBank/DDBJ whole genome shotgun (WGS) entry which is preliminary data.</text>
</comment>
<gene>
    <name evidence="1" type="ORF">GGP41_000625</name>
</gene>
<evidence type="ECO:0000313" key="1">
    <source>
        <dbReference type="EMBL" id="KAF5851922.1"/>
    </source>
</evidence>
<protein>
    <submittedName>
        <fullName evidence="1">Uncharacterized protein</fullName>
    </submittedName>
</protein>
<dbReference type="AlphaFoldDB" id="A0A8H5ZMG2"/>
<proteinExistence type="predicted"/>
<organism evidence="1 2">
    <name type="scientific">Cochliobolus sativus</name>
    <name type="common">Common root rot and spot blotch fungus</name>
    <name type="synonym">Bipolaris sorokiniana</name>
    <dbReference type="NCBI Taxonomy" id="45130"/>
    <lineage>
        <taxon>Eukaryota</taxon>
        <taxon>Fungi</taxon>
        <taxon>Dikarya</taxon>
        <taxon>Ascomycota</taxon>
        <taxon>Pezizomycotina</taxon>
        <taxon>Dothideomycetes</taxon>
        <taxon>Pleosporomycetidae</taxon>
        <taxon>Pleosporales</taxon>
        <taxon>Pleosporineae</taxon>
        <taxon>Pleosporaceae</taxon>
        <taxon>Bipolaris</taxon>
    </lineage>
</organism>
<dbReference type="EMBL" id="WNKQ01000004">
    <property type="protein sequence ID" value="KAF5851922.1"/>
    <property type="molecule type" value="Genomic_DNA"/>
</dbReference>
<name>A0A8H5ZMG2_COCSA</name>
<evidence type="ECO:0000313" key="2">
    <source>
        <dbReference type="Proteomes" id="UP000624244"/>
    </source>
</evidence>
<dbReference type="Proteomes" id="UP000624244">
    <property type="component" value="Unassembled WGS sequence"/>
</dbReference>